<dbReference type="InterPro" id="IPR046342">
    <property type="entry name" value="CBS_dom_sf"/>
</dbReference>
<dbReference type="Pfam" id="PF00571">
    <property type="entry name" value="CBS"/>
    <property type="match status" value="1"/>
</dbReference>
<feature type="domain" description="CBS" evidence="3">
    <location>
        <begin position="1"/>
        <end position="63"/>
    </location>
</feature>
<organism evidence="4 5">
    <name type="scientific">Emticicia aquatica</name>
    <dbReference type="NCBI Taxonomy" id="1681835"/>
    <lineage>
        <taxon>Bacteria</taxon>
        <taxon>Pseudomonadati</taxon>
        <taxon>Bacteroidota</taxon>
        <taxon>Cytophagia</taxon>
        <taxon>Cytophagales</taxon>
        <taxon>Leadbetterellaceae</taxon>
        <taxon>Emticicia</taxon>
    </lineage>
</organism>
<sequence>MTTAEIINHELPILKPSDTVGNALNWMEENRIGQLVVANEGKYSGIVSEEVLMNYDEDKQLSEVMLQFSEIFLYDYQHIYECLGLISKYYSGGIPLQIVGVVDEEQNFVGTITAADLYSKFAELLGSQEPGAVLVVSIKNRDYSLAEISRLVESDNAKILSSYYSGNTFLSNDSASLTLKINRESVTSIIATLERFGYIVEASYAHEPIESIEQERYNMLMKYLSV</sequence>
<dbReference type="InterPro" id="IPR000644">
    <property type="entry name" value="CBS_dom"/>
</dbReference>
<dbReference type="PROSITE" id="PS51371">
    <property type="entry name" value="CBS"/>
    <property type="match status" value="1"/>
</dbReference>
<dbReference type="Proteomes" id="UP000837932">
    <property type="component" value="Unassembled WGS sequence"/>
</dbReference>
<dbReference type="InterPro" id="IPR051257">
    <property type="entry name" value="Diverse_CBS-Domain"/>
</dbReference>
<evidence type="ECO:0000313" key="4">
    <source>
        <dbReference type="EMBL" id="CAH0997220.1"/>
    </source>
</evidence>
<proteinExistence type="predicted"/>
<dbReference type="Gene3D" id="3.10.580.10">
    <property type="entry name" value="CBS-domain"/>
    <property type="match status" value="1"/>
</dbReference>
<dbReference type="SUPFAM" id="SSF54631">
    <property type="entry name" value="CBS-domain pair"/>
    <property type="match status" value="1"/>
</dbReference>
<accession>A0ABM9AV46</accession>
<evidence type="ECO:0000259" key="3">
    <source>
        <dbReference type="PROSITE" id="PS51371"/>
    </source>
</evidence>
<gene>
    <name evidence="4" type="ORF">EMA8858_03363</name>
</gene>
<reference evidence="4" key="1">
    <citation type="submission" date="2021-12" db="EMBL/GenBank/DDBJ databases">
        <authorList>
            <person name="Rodrigo-Torres L."/>
            <person name="Arahal R. D."/>
            <person name="Lucena T."/>
        </authorList>
    </citation>
    <scope>NUCLEOTIDE SEQUENCE</scope>
    <source>
        <strain evidence="4">CECT 8858</strain>
    </source>
</reference>
<keyword evidence="5" id="KW-1185">Reference proteome</keyword>
<evidence type="ECO:0000256" key="2">
    <source>
        <dbReference type="PROSITE-ProRule" id="PRU00703"/>
    </source>
</evidence>
<dbReference type="EMBL" id="CAKLPY010000002">
    <property type="protein sequence ID" value="CAH0997220.1"/>
    <property type="molecule type" value="Genomic_DNA"/>
</dbReference>
<dbReference type="RefSeq" id="WP_238807827.1">
    <property type="nucleotide sequence ID" value="NZ_CAKLPY010000002.1"/>
</dbReference>
<evidence type="ECO:0000313" key="5">
    <source>
        <dbReference type="Proteomes" id="UP000837932"/>
    </source>
</evidence>
<dbReference type="PANTHER" id="PTHR43080">
    <property type="entry name" value="CBS DOMAIN-CONTAINING PROTEIN CBSX3, MITOCHONDRIAL"/>
    <property type="match status" value="1"/>
</dbReference>
<evidence type="ECO:0000256" key="1">
    <source>
        <dbReference type="ARBA" id="ARBA00023122"/>
    </source>
</evidence>
<name>A0ABM9AV46_9BACT</name>
<protein>
    <recommendedName>
        <fullName evidence="3">CBS domain-containing protein</fullName>
    </recommendedName>
</protein>
<comment type="caution">
    <text evidence="4">The sequence shown here is derived from an EMBL/GenBank/DDBJ whole genome shotgun (WGS) entry which is preliminary data.</text>
</comment>
<dbReference type="PANTHER" id="PTHR43080:SF2">
    <property type="entry name" value="CBS DOMAIN-CONTAINING PROTEIN"/>
    <property type="match status" value="1"/>
</dbReference>
<keyword evidence="1 2" id="KW-0129">CBS domain</keyword>